<name>A0A9D2RNQ5_9MICO</name>
<evidence type="ECO:0000256" key="10">
    <source>
        <dbReference type="ARBA" id="ARBA00022691"/>
    </source>
</evidence>
<dbReference type="PANTHER" id="PTHR46417">
    <property type="entry name" value="TRNA (GUANINE-N(1)-)-METHYLTRANSFERASE"/>
    <property type="match status" value="1"/>
</dbReference>
<comment type="function">
    <text evidence="1 15 17">Specifically methylates guanosine-37 in various tRNAs.</text>
</comment>
<dbReference type="InterPro" id="IPR029026">
    <property type="entry name" value="tRNA_m1G_MTases_N"/>
</dbReference>
<sequence length="242" mass="26816">MRIDVITIFPDYLAPLELSLIGRARREGLVELVVHDLRVWTHDRHRTVDDSPLGGGAGMVMKPEPWAEAFEAVRTAGREQLGEHAQPLVVFPNPAGTPFVQDTAAQWSQREWIIFACGRYEGIDERVYEHLADQGYELALTSLGDYVLNGGEVAVLAITEAVVRLVPGVVGNAESLVEESHSQGLLEYPLYTRPASWTAPDGALREAPPVLLSGDHARIAAWRRDQAMERTARRRPDLLPDP</sequence>
<evidence type="ECO:0000256" key="5">
    <source>
        <dbReference type="ARBA" id="ARBA00012807"/>
    </source>
</evidence>
<evidence type="ECO:0000256" key="17">
    <source>
        <dbReference type="RuleBase" id="RU003464"/>
    </source>
</evidence>
<dbReference type="NCBIfam" id="NF000648">
    <property type="entry name" value="PRK00026.1"/>
    <property type="match status" value="1"/>
</dbReference>
<evidence type="ECO:0000256" key="6">
    <source>
        <dbReference type="ARBA" id="ARBA00014679"/>
    </source>
</evidence>
<dbReference type="InterPro" id="IPR023148">
    <property type="entry name" value="tRNA_m1G_MeTrfase_C_sf"/>
</dbReference>
<evidence type="ECO:0000256" key="3">
    <source>
        <dbReference type="ARBA" id="ARBA00007630"/>
    </source>
</evidence>
<dbReference type="GO" id="GO:0005829">
    <property type="term" value="C:cytosol"/>
    <property type="evidence" value="ECO:0007669"/>
    <property type="project" value="TreeGrafter"/>
</dbReference>
<evidence type="ECO:0000256" key="14">
    <source>
        <dbReference type="ARBA" id="ARBA00047783"/>
    </source>
</evidence>
<evidence type="ECO:0000256" key="15">
    <source>
        <dbReference type="HAMAP-Rule" id="MF_00605"/>
    </source>
</evidence>
<dbReference type="EMBL" id="DWZH01000042">
    <property type="protein sequence ID" value="HJB10058.1"/>
    <property type="molecule type" value="Genomic_DNA"/>
</dbReference>
<proteinExistence type="inferred from homology"/>
<comment type="catalytic activity">
    <reaction evidence="14 15 17">
        <text>guanosine(37) in tRNA + S-adenosyl-L-methionine = N(1)-methylguanosine(37) in tRNA + S-adenosyl-L-homocysteine + H(+)</text>
        <dbReference type="Rhea" id="RHEA:36899"/>
        <dbReference type="Rhea" id="RHEA-COMP:10145"/>
        <dbReference type="Rhea" id="RHEA-COMP:10147"/>
        <dbReference type="ChEBI" id="CHEBI:15378"/>
        <dbReference type="ChEBI" id="CHEBI:57856"/>
        <dbReference type="ChEBI" id="CHEBI:59789"/>
        <dbReference type="ChEBI" id="CHEBI:73542"/>
        <dbReference type="ChEBI" id="CHEBI:74269"/>
        <dbReference type="EC" id="2.1.1.228"/>
    </reaction>
</comment>
<evidence type="ECO:0000256" key="4">
    <source>
        <dbReference type="ARBA" id="ARBA00011738"/>
    </source>
</evidence>
<dbReference type="HAMAP" id="MF_00605">
    <property type="entry name" value="TrmD"/>
    <property type="match status" value="1"/>
</dbReference>
<evidence type="ECO:0000256" key="2">
    <source>
        <dbReference type="ARBA" id="ARBA00004496"/>
    </source>
</evidence>
<evidence type="ECO:0000256" key="9">
    <source>
        <dbReference type="ARBA" id="ARBA00022679"/>
    </source>
</evidence>
<keyword evidence="8 15" id="KW-0489">Methyltransferase</keyword>
<evidence type="ECO:0000313" key="20">
    <source>
        <dbReference type="Proteomes" id="UP000823823"/>
    </source>
</evidence>
<comment type="subcellular location">
    <subcellularLocation>
        <location evidence="2 15 17">Cytoplasm</location>
    </subcellularLocation>
</comment>
<comment type="similarity">
    <text evidence="3 15 17">Belongs to the RNA methyltransferase TrmD family.</text>
</comment>
<evidence type="ECO:0000256" key="7">
    <source>
        <dbReference type="ARBA" id="ARBA00022490"/>
    </source>
</evidence>
<dbReference type="Gene3D" id="3.40.1280.10">
    <property type="match status" value="1"/>
</dbReference>
<reference evidence="19" key="2">
    <citation type="submission" date="2021-04" db="EMBL/GenBank/DDBJ databases">
        <authorList>
            <person name="Gilroy R."/>
        </authorList>
    </citation>
    <scope>NUCLEOTIDE SEQUENCE</scope>
    <source>
        <strain evidence="19">ChiHjej13B12-24818</strain>
    </source>
</reference>
<dbReference type="Pfam" id="PF01746">
    <property type="entry name" value="tRNA_m1G_MT"/>
    <property type="match status" value="1"/>
</dbReference>
<dbReference type="InterPro" id="IPR002649">
    <property type="entry name" value="tRNA_m1G_MeTrfase_TrmD"/>
</dbReference>
<dbReference type="Proteomes" id="UP000823823">
    <property type="component" value="Unassembled WGS sequence"/>
</dbReference>
<dbReference type="GO" id="GO:0052906">
    <property type="term" value="F:tRNA (guanine(37)-N1)-methyltransferase activity"/>
    <property type="evidence" value="ECO:0007669"/>
    <property type="project" value="UniProtKB-UniRule"/>
</dbReference>
<dbReference type="InterPro" id="IPR016009">
    <property type="entry name" value="tRNA_MeTrfase_TRMD/TRM10"/>
</dbReference>
<feature type="binding site" evidence="15 16">
    <location>
        <begin position="143"/>
        <end position="148"/>
    </location>
    <ligand>
        <name>S-adenosyl-L-methionine</name>
        <dbReference type="ChEBI" id="CHEBI:59789"/>
    </ligand>
</feature>
<evidence type="ECO:0000256" key="1">
    <source>
        <dbReference type="ARBA" id="ARBA00002634"/>
    </source>
</evidence>
<dbReference type="Gene3D" id="1.10.1270.20">
    <property type="entry name" value="tRNA(m1g37)methyltransferase, domain 2"/>
    <property type="match status" value="1"/>
</dbReference>
<evidence type="ECO:0000256" key="16">
    <source>
        <dbReference type="PIRSR" id="PIRSR000386-1"/>
    </source>
</evidence>
<gene>
    <name evidence="15 19" type="primary">trmD</name>
    <name evidence="19" type="ORF">H9786_05935</name>
</gene>
<dbReference type="AlphaFoldDB" id="A0A9D2RNQ5"/>
<accession>A0A9D2RNQ5</accession>
<dbReference type="EC" id="2.1.1.228" evidence="5 15"/>
<reference evidence="19" key="1">
    <citation type="journal article" date="2021" name="PeerJ">
        <title>Extensive microbial diversity within the chicken gut microbiome revealed by metagenomics and culture.</title>
        <authorList>
            <person name="Gilroy R."/>
            <person name="Ravi A."/>
            <person name="Getino M."/>
            <person name="Pursley I."/>
            <person name="Horton D.L."/>
            <person name="Alikhan N.F."/>
            <person name="Baker D."/>
            <person name="Gharbi K."/>
            <person name="Hall N."/>
            <person name="Watson M."/>
            <person name="Adriaenssens E.M."/>
            <person name="Foster-Nyarko E."/>
            <person name="Jarju S."/>
            <person name="Secka A."/>
            <person name="Antonio M."/>
            <person name="Oren A."/>
            <person name="Chaudhuri R.R."/>
            <person name="La Ragione R."/>
            <person name="Hildebrand F."/>
            <person name="Pallen M.J."/>
        </authorList>
    </citation>
    <scope>NUCLEOTIDE SEQUENCE</scope>
    <source>
        <strain evidence="19">ChiHjej13B12-24818</strain>
    </source>
</reference>
<protein>
    <recommendedName>
        <fullName evidence="6 15">tRNA (guanine-N(1)-)-methyltransferase</fullName>
        <ecNumber evidence="5 15">2.1.1.228</ecNumber>
    </recommendedName>
    <alternativeName>
        <fullName evidence="12 15">M1G-methyltransferase</fullName>
    </alternativeName>
    <alternativeName>
        <fullName evidence="13 15">tRNA [GM37] methyltransferase</fullName>
    </alternativeName>
</protein>
<dbReference type="PANTHER" id="PTHR46417:SF1">
    <property type="entry name" value="TRNA (GUANINE-N(1)-)-METHYLTRANSFERASE"/>
    <property type="match status" value="1"/>
</dbReference>
<dbReference type="InterPro" id="IPR029028">
    <property type="entry name" value="Alpha/beta_knot_MTases"/>
</dbReference>
<evidence type="ECO:0000256" key="11">
    <source>
        <dbReference type="ARBA" id="ARBA00022694"/>
    </source>
</evidence>
<keyword evidence="11 15" id="KW-0819">tRNA processing</keyword>
<evidence type="ECO:0000256" key="8">
    <source>
        <dbReference type="ARBA" id="ARBA00022603"/>
    </source>
</evidence>
<feature type="domain" description="tRNA methyltransferase TRMD/TRM10-type" evidence="18">
    <location>
        <begin position="1"/>
        <end position="239"/>
    </location>
</feature>
<dbReference type="CDD" id="cd18080">
    <property type="entry name" value="TrmD-like"/>
    <property type="match status" value="1"/>
</dbReference>
<evidence type="ECO:0000313" key="19">
    <source>
        <dbReference type="EMBL" id="HJB10058.1"/>
    </source>
</evidence>
<dbReference type="GO" id="GO:0002939">
    <property type="term" value="P:tRNA N1-guanine methylation"/>
    <property type="evidence" value="ECO:0007669"/>
    <property type="project" value="TreeGrafter"/>
</dbReference>
<comment type="subunit">
    <text evidence="4 15 17">Homodimer.</text>
</comment>
<organism evidence="19 20">
    <name type="scientific">Candidatus Brachybacterium merdavium</name>
    <dbReference type="NCBI Taxonomy" id="2838513"/>
    <lineage>
        <taxon>Bacteria</taxon>
        <taxon>Bacillati</taxon>
        <taxon>Actinomycetota</taxon>
        <taxon>Actinomycetes</taxon>
        <taxon>Micrococcales</taxon>
        <taxon>Dermabacteraceae</taxon>
        <taxon>Brachybacterium</taxon>
    </lineage>
</organism>
<feature type="binding site" evidence="15 16">
    <location>
        <position position="118"/>
    </location>
    <ligand>
        <name>S-adenosyl-L-methionine</name>
        <dbReference type="ChEBI" id="CHEBI:59789"/>
    </ligand>
</feature>
<evidence type="ECO:0000256" key="13">
    <source>
        <dbReference type="ARBA" id="ARBA00033392"/>
    </source>
</evidence>
<keyword evidence="10 15" id="KW-0949">S-adenosyl-L-methionine</keyword>
<keyword evidence="7 15" id="KW-0963">Cytoplasm</keyword>
<dbReference type="NCBIfam" id="TIGR00088">
    <property type="entry name" value="trmD"/>
    <property type="match status" value="1"/>
</dbReference>
<keyword evidence="9 15" id="KW-0808">Transferase</keyword>
<dbReference type="SUPFAM" id="SSF75217">
    <property type="entry name" value="alpha/beta knot"/>
    <property type="match status" value="1"/>
</dbReference>
<comment type="caution">
    <text evidence="19">The sequence shown here is derived from an EMBL/GenBank/DDBJ whole genome shotgun (WGS) entry which is preliminary data.</text>
</comment>
<dbReference type="PIRSF" id="PIRSF000386">
    <property type="entry name" value="tRNA_mtase"/>
    <property type="match status" value="1"/>
</dbReference>
<evidence type="ECO:0000256" key="12">
    <source>
        <dbReference type="ARBA" id="ARBA00029736"/>
    </source>
</evidence>
<evidence type="ECO:0000259" key="18">
    <source>
        <dbReference type="Pfam" id="PF01746"/>
    </source>
</evidence>
<dbReference type="FunFam" id="3.40.1280.10:FF:000001">
    <property type="entry name" value="tRNA (guanine-N(1)-)-methyltransferase"/>
    <property type="match status" value="1"/>
</dbReference>